<keyword evidence="4" id="KW-1185">Reference proteome</keyword>
<name>A0A8J3GBH0_9BACT</name>
<feature type="chain" id="PRO_5035329180" description="Secreted protein" evidence="2">
    <location>
        <begin position="20"/>
        <end position="84"/>
    </location>
</feature>
<organism evidence="3 4">
    <name type="scientific">Cerasicoccus arenae</name>
    <dbReference type="NCBI Taxonomy" id="424488"/>
    <lineage>
        <taxon>Bacteria</taxon>
        <taxon>Pseudomonadati</taxon>
        <taxon>Verrucomicrobiota</taxon>
        <taxon>Opitutia</taxon>
        <taxon>Puniceicoccales</taxon>
        <taxon>Cerasicoccaceae</taxon>
        <taxon>Cerasicoccus</taxon>
    </lineage>
</organism>
<sequence length="84" mass="9285">MRLSLTVSLLLLTAHCALFTGCGDQPENDVEATPVGSVLTGKTTDPESYLEKVEEGNKARQNEQQYVSPFQREEPGRAGLNERY</sequence>
<feature type="compositionally biased region" description="Basic and acidic residues" evidence="1">
    <location>
        <begin position="49"/>
        <end position="61"/>
    </location>
</feature>
<accession>A0A8J3GBH0</accession>
<evidence type="ECO:0000313" key="3">
    <source>
        <dbReference type="EMBL" id="GHB90835.1"/>
    </source>
</evidence>
<gene>
    <name evidence="3" type="ORF">GCM10007047_02090</name>
</gene>
<reference evidence="3" key="1">
    <citation type="journal article" date="2014" name="Int. J. Syst. Evol. Microbiol.">
        <title>Complete genome sequence of Corynebacterium casei LMG S-19264T (=DSM 44701T), isolated from a smear-ripened cheese.</title>
        <authorList>
            <consortium name="US DOE Joint Genome Institute (JGI-PGF)"/>
            <person name="Walter F."/>
            <person name="Albersmeier A."/>
            <person name="Kalinowski J."/>
            <person name="Ruckert C."/>
        </authorList>
    </citation>
    <scope>NUCLEOTIDE SEQUENCE</scope>
    <source>
        <strain evidence="3">KCTC 12870</strain>
    </source>
</reference>
<dbReference type="AlphaFoldDB" id="A0A8J3GBH0"/>
<proteinExistence type="predicted"/>
<feature type="signal peptide" evidence="2">
    <location>
        <begin position="1"/>
        <end position="19"/>
    </location>
</feature>
<evidence type="ECO:0008006" key="5">
    <source>
        <dbReference type="Google" id="ProtNLM"/>
    </source>
</evidence>
<evidence type="ECO:0000313" key="4">
    <source>
        <dbReference type="Proteomes" id="UP000642829"/>
    </source>
</evidence>
<evidence type="ECO:0000256" key="2">
    <source>
        <dbReference type="SAM" id="SignalP"/>
    </source>
</evidence>
<dbReference type="RefSeq" id="WP_189510963.1">
    <property type="nucleotide sequence ID" value="NZ_BMXG01000001.1"/>
</dbReference>
<feature type="region of interest" description="Disordered" evidence="1">
    <location>
        <begin position="23"/>
        <end position="84"/>
    </location>
</feature>
<dbReference type="PROSITE" id="PS51257">
    <property type="entry name" value="PROKAR_LIPOPROTEIN"/>
    <property type="match status" value="1"/>
</dbReference>
<keyword evidence="2" id="KW-0732">Signal</keyword>
<reference evidence="3" key="2">
    <citation type="submission" date="2020-09" db="EMBL/GenBank/DDBJ databases">
        <authorList>
            <person name="Sun Q."/>
            <person name="Kim S."/>
        </authorList>
    </citation>
    <scope>NUCLEOTIDE SEQUENCE</scope>
    <source>
        <strain evidence="3">KCTC 12870</strain>
    </source>
</reference>
<feature type="compositionally biased region" description="Basic and acidic residues" evidence="1">
    <location>
        <begin position="71"/>
        <end position="84"/>
    </location>
</feature>
<protein>
    <recommendedName>
        <fullName evidence="5">Secreted protein</fullName>
    </recommendedName>
</protein>
<comment type="caution">
    <text evidence="3">The sequence shown here is derived from an EMBL/GenBank/DDBJ whole genome shotgun (WGS) entry which is preliminary data.</text>
</comment>
<dbReference type="Proteomes" id="UP000642829">
    <property type="component" value="Unassembled WGS sequence"/>
</dbReference>
<dbReference type="EMBL" id="BMXG01000001">
    <property type="protein sequence ID" value="GHB90835.1"/>
    <property type="molecule type" value="Genomic_DNA"/>
</dbReference>
<evidence type="ECO:0000256" key="1">
    <source>
        <dbReference type="SAM" id="MobiDB-lite"/>
    </source>
</evidence>